<dbReference type="InterPro" id="IPR036061">
    <property type="entry name" value="CheW-like_dom_sf"/>
</dbReference>
<evidence type="ECO:0000313" key="2">
    <source>
        <dbReference type="EMBL" id="KDA55065.1"/>
    </source>
</evidence>
<comment type="caution">
    <text evidence="2">The sequence shown here is derived from an EMBL/GenBank/DDBJ whole genome shotgun (WGS) entry which is preliminary data.</text>
</comment>
<reference evidence="2 3" key="1">
    <citation type="submission" date="2014-04" db="EMBL/GenBank/DDBJ databases">
        <title>The Genome Sequence of Thermoanaerobaculum aquaticum MP-01, The First Cultivated Group 23 Acidobacterium.</title>
        <authorList>
            <person name="Stamps B.W."/>
            <person name="Losey N.A."/>
            <person name="Lawson P.A."/>
            <person name="Stevenson B.S."/>
        </authorList>
    </citation>
    <scope>NUCLEOTIDE SEQUENCE [LARGE SCALE GENOMIC DNA]</scope>
    <source>
        <strain evidence="2 3">MP-01</strain>
    </source>
</reference>
<dbReference type="PROSITE" id="PS50851">
    <property type="entry name" value="CHEW"/>
    <property type="match status" value="1"/>
</dbReference>
<accession>A0A062Y2P9</accession>
<dbReference type="Proteomes" id="UP000027284">
    <property type="component" value="Unassembled WGS sequence"/>
</dbReference>
<evidence type="ECO:0000313" key="3">
    <source>
        <dbReference type="Proteomes" id="UP000027284"/>
    </source>
</evidence>
<dbReference type="STRING" id="1312852.EG19_00140"/>
<dbReference type="RefSeq" id="WP_038046126.1">
    <property type="nucleotide sequence ID" value="NZ_JMFG01000001.1"/>
</dbReference>
<proteinExistence type="predicted"/>
<dbReference type="SUPFAM" id="SSF50341">
    <property type="entry name" value="CheW-like"/>
    <property type="match status" value="1"/>
</dbReference>
<evidence type="ECO:0000259" key="1">
    <source>
        <dbReference type="PROSITE" id="PS50851"/>
    </source>
</evidence>
<dbReference type="Gene3D" id="2.40.50.180">
    <property type="entry name" value="CheA-289, Domain 4"/>
    <property type="match status" value="1"/>
</dbReference>
<dbReference type="Gene3D" id="2.30.30.40">
    <property type="entry name" value="SH3 Domains"/>
    <property type="match status" value="1"/>
</dbReference>
<protein>
    <recommendedName>
        <fullName evidence="1">CheW-like domain-containing protein</fullName>
    </recommendedName>
</protein>
<gene>
    <name evidence="2" type="ORF">EG19_00140</name>
</gene>
<dbReference type="EMBL" id="JMFG01000001">
    <property type="protein sequence ID" value="KDA55065.1"/>
    <property type="molecule type" value="Genomic_DNA"/>
</dbReference>
<dbReference type="GO" id="GO:0007165">
    <property type="term" value="P:signal transduction"/>
    <property type="evidence" value="ECO:0007669"/>
    <property type="project" value="InterPro"/>
</dbReference>
<sequence>MTAEAGSRRFLLLSAGDRLAAVDARQVRRILRALPTVPLPGAQPELLGLAEFGGEPLPVLDLAQLIGAKPGQPASFPVTVVVWVGPPSQRELVGLAADAAVDLVFLSPEQVVPTGEGLVVGEAALPQGTAEVLDLSRLGAL</sequence>
<organism evidence="2 3">
    <name type="scientific">Thermoanaerobaculum aquaticum</name>
    <dbReference type="NCBI Taxonomy" id="1312852"/>
    <lineage>
        <taxon>Bacteria</taxon>
        <taxon>Pseudomonadati</taxon>
        <taxon>Acidobacteriota</taxon>
        <taxon>Thermoanaerobaculia</taxon>
        <taxon>Thermoanaerobaculales</taxon>
        <taxon>Thermoanaerobaculaceae</taxon>
        <taxon>Thermoanaerobaculum</taxon>
    </lineage>
</organism>
<name>A0A062Y2P9_9BACT</name>
<dbReference type="InterPro" id="IPR002545">
    <property type="entry name" value="CheW-lke_dom"/>
</dbReference>
<dbReference type="SMART" id="SM00260">
    <property type="entry name" value="CheW"/>
    <property type="match status" value="1"/>
</dbReference>
<keyword evidence="3" id="KW-1185">Reference proteome</keyword>
<dbReference type="AlphaFoldDB" id="A0A062Y2P9"/>
<dbReference type="Pfam" id="PF01584">
    <property type="entry name" value="CheW"/>
    <property type="match status" value="1"/>
</dbReference>
<dbReference type="OrthoDB" id="9794382at2"/>
<feature type="domain" description="CheW-like" evidence="1">
    <location>
        <begin position="7"/>
        <end position="141"/>
    </location>
</feature>
<dbReference type="GO" id="GO:0006935">
    <property type="term" value="P:chemotaxis"/>
    <property type="evidence" value="ECO:0007669"/>
    <property type="project" value="InterPro"/>
</dbReference>